<evidence type="ECO:0000313" key="2">
    <source>
        <dbReference type="Proteomes" id="UP001319846"/>
    </source>
</evidence>
<keyword evidence="2" id="KW-1185">Reference proteome</keyword>
<evidence type="ECO:0000313" key="1">
    <source>
        <dbReference type="EMBL" id="MBZ5488995.1"/>
    </source>
</evidence>
<gene>
    <name evidence="1" type="ORF">HW452_15835</name>
</gene>
<dbReference type="Proteomes" id="UP001319846">
    <property type="component" value="Unassembled WGS sequence"/>
</dbReference>
<protein>
    <submittedName>
        <fullName evidence="1">Uncharacterized protein</fullName>
    </submittedName>
</protein>
<sequence>MSGVLGNPACEGEKLFIQVMGKEHPEGHEIVIVNQHSGEPLDDFGEAETEELSDPMSVLHKWCWQGLQRVDAQLHIATEAGEPIKLPLLKWLYKNERKPRYQDNIIQPVMPMALFQEVTGDTRHALPLRSGYLYIYFEEMLWRELEVSANDEESKLEFRDVNVAEHRNEQGQYQQDRRPAVGVPLEEVWLPYRQEGRAIDGQLRVAFSEVQLSAARLNYLETDQHARLTRCQSINLSSGNNFPSLGMLYMLQENSEQRLRLPFLEENVAFPSQLTSDLEGSFLQQLRDQAAQELQVFDAGGEQARASADAEMSRDQGRSSSPLYLQASARLAALGARLQQESDDEEAGSIWQESLGGTSSCLSDIAERNIPGLVIQDTLFELRHAMRGTQSSLGYLQQIPSLAAEDEFYECAALVNQTILKQQNSSGETNPLNRFADKADLSDTGELHRILRGSHRALARYQFDAYQQRLSSLLLSRPGTAVLADLLSLEGHDYIGAYSLALDLLEGLRESAERADSLSDSTPTSLSRAQQLLVNILSDNSTYPLHAMLFPSDESTPLSAPLSLPEEDENRGDGLIRLKAISEQHLLDPPTEDDDVQLLETAWLAALASDGGEILLSSELKRWGGVVDLLFGRLAEQVEVLFDQGAQQAMMLPVARLARVGFPELYGQLTATRGVIREDVVILGVKDSAGQLRNGLTAQERAATQRGAHAQARQSFESAVRDASGKTLAPSQARRLAAAAEAAGQQHLTVLVAETDSKAVQLSRRARHQLNFSKATERLRLPYLIAAFELFNVRQQYQSLISSYDIKSSLGFGSAAIDLTIASLKALEFYGERHQKFHRFRVNAISRQVPFGDALLRSQSSLLVGLGGRLKGAVTIVNFAGVAAGFISSALLAWDAWNRFQHSNLGAGIALSIASISSLVVAGSALFKTSPLWLGLGPVGWVALGLSLAAALIAIKLTDNDIEEWLRLGPFGTNSRYDWRNDSADAFERLVSLFANIRIRVEPIGAMTAEMVATDGEQRPAIGILSQSPPPTHAENLIAEQAASRFSGPIANTRVVVNSNLPGLEPGWEQNAHFRLEQTTEYKHEFRKDGYSQWIEDGKELGDVVQPLFERSTTDGREYYLYTPAATTQPGSWRRRERRTQHKLKVRVQWQRQNESQNSDELPRVLPAPKPTQTASGNPLIPDFTRTEQPYWADEMTHQDNESAND</sequence>
<name>A0ACC5VYF3_9GAMM</name>
<accession>A0ACC5VYF3</accession>
<reference evidence="1" key="1">
    <citation type="submission" date="2020-06" db="EMBL/GenBank/DDBJ databases">
        <title>Whole Genome Sequence of Halomonas aquamarina MB598.</title>
        <authorList>
            <person name="Pervaiz M."/>
            <person name="Fariq A."/>
            <person name="Yasmin A."/>
            <person name="Welch M."/>
        </authorList>
    </citation>
    <scope>NUCLEOTIDE SEQUENCE</scope>
    <source>
        <strain evidence="1">MB598</strain>
    </source>
</reference>
<dbReference type="EMBL" id="JABYQT010000014">
    <property type="protein sequence ID" value="MBZ5488995.1"/>
    <property type="molecule type" value="Genomic_DNA"/>
</dbReference>
<organism evidence="1 2">
    <name type="scientific">Vreelandella aquamarina</name>
    <dbReference type="NCBI Taxonomy" id="77097"/>
    <lineage>
        <taxon>Bacteria</taxon>
        <taxon>Pseudomonadati</taxon>
        <taxon>Pseudomonadota</taxon>
        <taxon>Gammaproteobacteria</taxon>
        <taxon>Oceanospirillales</taxon>
        <taxon>Halomonadaceae</taxon>
        <taxon>Vreelandella</taxon>
    </lineage>
</organism>
<proteinExistence type="predicted"/>
<comment type="caution">
    <text evidence="1">The sequence shown here is derived from an EMBL/GenBank/DDBJ whole genome shotgun (WGS) entry which is preliminary data.</text>
</comment>